<evidence type="ECO:0000313" key="2">
    <source>
        <dbReference type="Proteomes" id="UP001283361"/>
    </source>
</evidence>
<evidence type="ECO:0000313" key="1">
    <source>
        <dbReference type="EMBL" id="KAK3771045.1"/>
    </source>
</evidence>
<accession>A0AAE1DII1</accession>
<proteinExistence type="predicted"/>
<gene>
    <name evidence="1" type="ORF">RRG08_002093</name>
</gene>
<organism evidence="1 2">
    <name type="scientific">Elysia crispata</name>
    <name type="common">lettuce slug</name>
    <dbReference type="NCBI Taxonomy" id="231223"/>
    <lineage>
        <taxon>Eukaryota</taxon>
        <taxon>Metazoa</taxon>
        <taxon>Spiralia</taxon>
        <taxon>Lophotrochozoa</taxon>
        <taxon>Mollusca</taxon>
        <taxon>Gastropoda</taxon>
        <taxon>Heterobranchia</taxon>
        <taxon>Euthyneura</taxon>
        <taxon>Panpulmonata</taxon>
        <taxon>Sacoglossa</taxon>
        <taxon>Placobranchoidea</taxon>
        <taxon>Plakobranchidae</taxon>
        <taxon>Elysia</taxon>
    </lineage>
</organism>
<name>A0AAE1DII1_9GAST</name>
<protein>
    <submittedName>
        <fullName evidence="1">Uncharacterized protein</fullName>
    </submittedName>
</protein>
<dbReference type="Proteomes" id="UP001283361">
    <property type="component" value="Unassembled WGS sequence"/>
</dbReference>
<reference evidence="1" key="1">
    <citation type="journal article" date="2023" name="G3 (Bethesda)">
        <title>A reference genome for the long-term kleptoplast-retaining sea slug Elysia crispata morphotype clarki.</title>
        <authorList>
            <person name="Eastman K.E."/>
            <person name="Pendleton A.L."/>
            <person name="Shaikh M.A."/>
            <person name="Suttiyut T."/>
            <person name="Ogas R."/>
            <person name="Tomko P."/>
            <person name="Gavelis G."/>
            <person name="Widhalm J.R."/>
            <person name="Wisecaver J.H."/>
        </authorList>
    </citation>
    <scope>NUCLEOTIDE SEQUENCE</scope>
    <source>
        <strain evidence="1">ECLA1</strain>
    </source>
</reference>
<comment type="caution">
    <text evidence="1">The sequence shown here is derived from an EMBL/GenBank/DDBJ whole genome shotgun (WGS) entry which is preliminary data.</text>
</comment>
<keyword evidence="2" id="KW-1185">Reference proteome</keyword>
<sequence>MDKSSWSGASTEDLFSELLNWPRSCGVRVLRIEHIRSSQWNPNNTVCTKPLRSSGILPRNTPVLHPCSSDYGTLASHDLTCLPTTSEDVLSLEMHHLRRKHAHMAFFRNDGFWFWEISNSFFKVSAEFSLCYYSSIGNAPIDAYI</sequence>
<dbReference type="EMBL" id="JAWDGP010003778">
    <property type="protein sequence ID" value="KAK3771045.1"/>
    <property type="molecule type" value="Genomic_DNA"/>
</dbReference>
<dbReference type="AlphaFoldDB" id="A0AAE1DII1"/>